<name>A0A2X0LC51_9BASI</name>
<keyword evidence="4" id="KW-1185">Reference proteome</keyword>
<sequence>MKLSLLIVVVVAAGTTHSVPVPAPMFGIPTIHAWEELLILALRLQPGFSVATKLVSPFLAGSGSSGLASGSNSLKSLSSTIKKREESPESVKRSCPFLAGGSATLGSDSVNALRSFVKRDPSVKYKRACPFLARSSSSGLGSGSNSLKSLGSIIKKREESPESVKRTCPFLAGGSAKLGSDYVNALRSFVKRAEDAEVEVDAPSPEPRDHVKDPSIFNVTRRVSPSGSGLIPKDLNSTAVVSS</sequence>
<organism evidence="3 4">
    <name type="scientific">Microbotryum saponariae</name>
    <dbReference type="NCBI Taxonomy" id="289078"/>
    <lineage>
        <taxon>Eukaryota</taxon>
        <taxon>Fungi</taxon>
        <taxon>Dikarya</taxon>
        <taxon>Basidiomycota</taxon>
        <taxon>Pucciniomycotina</taxon>
        <taxon>Microbotryomycetes</taxon>
        <taxon>Microbotryales</taxon>
        <taxon>Microbotryaceae</taxon>
        <taxon>Microbotryum</taxon>
    </lineage>
</organism>
<evidence type="ECO:0000313" key="4">
    <source>
        <dbReference type="Proteomes" id="UP000249723"/>
    </source>
</evidence>
<dbReference type="OrthoDB" id="10534025at2759"/>
<dbReference type="EMBL" id="FMWP01000061">
    <property type="protein sequence ID" value="SCZ95273.1"/>
    <property type="molecule type" value="Genomic_DNA"/>
</dbReference>
<feature type="signal peptide" evidence="2">
    <location>
        <begin position="1"/>
        <end position="18"/>
    </location>
</feature>
<reference evidence="4" key="1">
    <citation type="submission" date="2016-10" db="EMBL/GenBank/DDBJ databases">
        <authorList>
            <person name="Jeantristanb JTB J.-T."/>
            <person name="Ricardo R."/>
        </authorList>
    </citation>
    <scope>NUCLEOTIDE SEQUENCE [LARGE SCALE GENOMIC DNA]</scope>
</reference>
<protein>
    <submittedName>
        <fullName evidence="3">BZ3500_MvSof-1268-A1-R1_Chr11-2g03398 protein</fullName>
    </submittedName>
</protein>
<keyword evidence="2" id="KW-0732">Signal</keyword>
<evidence type="ECO:0000256" key="1">
    <source>
        <dbReference type="SAM" id="MobiDB-lite"/>
    </source>
</evidence>
<proteinExistence type="predicted"/>
<dbReference type="Proteomes" id="UP000249723">
    <property type="component" value="Unassembled WGS sequence"/>
</dbReference>
<gene>
    <name evidence="3" type="ORF">BZ3500_MVSOF-1268-A1-R1_CHR11-2G03398</name>
</gene>
<feature type="chain" id="PRO_5030060190" evidence="2">
    <location>
        <begin position="19"/>
        <end position="243"/>
    </location>
</feature>
<accession>A0A2X0LC51</accession>
<evidence type="ECO:0000256" key="2">
    <source>
        <dbReference type="SAM" id="SignalP"/>
    </source>
</evidence>
<dbReference type="AlphaFoldDB" id="A0A2X0LC51"/>
<feature type="region of interest" description="Disordered" evidence="1">
    <location>
        <begin position="196"/>
        <end position="243"/>
    </location>
</feature>
<feature type="compositionally biased region" description="Polar residues" evidence="1">
    <location>
        <begin position="217"/>
        <end position="227"/>
    </location>
</feature>
<evidence type="ECO:0000313" key="3">
    <source>
        <dbReference type="EMBL" id="SCZ95273.1"/>
    </source>
</evidence>